<organism evidence="9 10">
    <name type="scientific">Deinococcus ruber</name>
    <dbReference type="NCBI Taxonomy" id="1848197"/>
    <lineage>
        <taxon>Bacteria</taxon>
        <taxon>Thermotogati</taxon>
        <taxon>Deinococcota</taxon>
        <taxon>Deinococci</taxon>
        <taxon>Deinococcales</taxon>
        <taxon>Deinococcaceae</taxon>
        <taxon>Deinococcus</taxon>
    </lineage>
</organism>
<dbReference type="GO" id="GO:0016780">
    <property type="term" value="F:phosphotransferase activity, for other substituted phosphate groups"/>
    <property type="evidence" value="ECO:0007669"/>
    <property type="project" value="TreeGrafter"/>
</dbReference>
<gene>
    <name evidence="9" type="ORF">GCM10008957_21850</name>
</gene>
<feature type="transmembrane region" description="Helical" evidence="7">
    <location>
        <begin position="288"/>
        <end position="309"/>
    </location>
</feature>
<dbReference type="NCBIfam" id="TIGR03025">
    <property type="entry name" value="EPS_sugtrans"/>
    <property type="match status" value="1"/>
</dbReference>
<dbReference type="GO" id="GO:0005886">
    <property type="term" value="C:plasma membrane"/>
    <property type="evidence" value="ECO:0007669"/>
    <property type="project" value="InterPro"/>
</dbReference>
<dbReference type="PANTHER" id="PTHR30576:SF10">
    <property type="entry name" value="SLL5057 PROTEIN"/>
    <property type="match status" value="1"/>
</dbReference>
<feature type="domain" description="Bacterial sugar transferase" evidence="8">
    <location>
        <begin position="283"/>
        <end position="474"/>
    </location>
</feature>
<dbReference type="Proteomes" id="UP000603865">
    <property type="component" value="Unassembled WGS sequence"/>
</dbReference>
<dbReference type="GO" id="GO:0000271">
    <property type="term" value="P:polysaccharide biosynthetic process"/>
    <property type="evidence" value="ECO:0007669"/>
    <property type="project" value="InterPro"/>
</dbReference>
<keyword evidence="5 7" id="KW-1133">Transmembrane helix</keyword>
<comment type="subcellular location">
    <subcellularLocation>
        <location evidence="1">Membrane</location>
        <topology evidence="1">Multi-pass membrane protein</topology>
    </subcellularLocation>
</comment>
<keyword evidence="3" id="KW-0808">Transferase</keyword>
<feature type="transmembrane region" description="Helical" evidence="7">
    <location>
        <begin position="21"/>
        <end position="47"/>
    </location>
</feature>
<dbReference type="RefSeq" id="WP_189090258.1">
    <property type="nucleotide sequence ID" value="NZ_BMQL01000010.1"/>
</dbReference>
<evidence type="ECO:0000256" key="3">
    <source>
        <dbReference type="ARBA" id="ARBA00022679"/>
    </source>
</evidence>
<evidence type="ECO:0000256" key="2">
    <source>
        <dbReference type="ARBA" id="ARBA00006464"/>
    </source>
</evidence>
<keyword evidence="6 7" id="KW-0472">Membrane</keyword>
<protein>
    <submittedName>
        <fullName evidence="9">Undecaprenyl-phosphate galactose phosphotransferase WbaP</fullName>
    </submittedName>
</protein>
<dbReference type="NCBIfam" id="TIGR03022">
    <property type="entry name" value="WbaP_sugtrans"/>
    <property type="match status" value="1"/>
</dbReference>
<proteinExistence type="inferred from homology"/>
<dbReference type="InterPro" id="IPR036291">
    <property type="entry name" value="NAD(P)-bd_dom_sf"/>
</dbReference>
<dbReference type="InterPro" id="IPR017472">
    <property type="entry name" value="Undecaprenyl-P_galact_Ptfrase"/>
</dbReference>
<sequence>MSVEAPRQSVGAVRPIRHVAFGTWVLPQGLALIGGDLLSGTAAHLLVNFFLFRFDLITISWKVTAAWLLLWLLWRAYQGLYPGYGQSPQNELRRHTVSTLQIALAQLAAAIAFQRFTISTPGVLLEWFLILVIGLPIRYGVRALLIHFKVYGRPVSMIGAGETARTAVQHLVRHPSYGLRPIAAYDDNPSLHSTNIEGVPVLGDISLALSQPRTEQAIIGIPSARAEMQQQLINSVYAVYSITWAVPDLMGVPNQAMQPHNIGTLASLEIKNNLRSLRARLVKRGIDLSAALIGGILISPILLLVALAIRLDSPGPVVYRARRIGRDGRAFDCFKFRSMHRDAETKLKQLLDSDPTLKEEFEATHKLKIDPRVTRVGNLLRKTSLDELPQLGNVILGTMSLVGPRPIVQAEIAKYGHIYSAYKQVRPGMTGYWQANGRSDTSYEERVAMDSFYVTNWTPWLDLVILLQTVKVVLMGKGAY</sequence>
<feature type="transmembrane region" description="Helical" evidence="7">
    <location>
        <begin position="59"/>
        <end position="77"/>
    </location>
</feature>
<dbReference type="Gene3D" id="3.40.50.720">
    <property type="entry name" value="NAD(P)-binding Rossmann-like Domain"/>
    <property type="match status" value="1"/>
</dbReference>
<evidence type="ECO:0000259" key="8">
    <source>
        <dbReference type="Pfam" id="PF02397"/>
    </source>
</evidence>
<name>A0A918C8B3_9DEIO</name>
<evidence type="ECO:0000256" key="7">
    <source>
        <dbReference type="SAM" id="Phobius"/>
    </source>
</evidence>
<evidence type="ECO:0000256" key="5">
    <source>
        <dbReference type="ARBA" id="ARBA00022989"/>
    </source>
</evidence>
<dbReference type="AlphaFoldDB" id="A0A918C8B3"/>
<dbReference type="SUPFAM" id="SSF51735">
    <property type="entry name" value="NAD(P)-binding Rossmann-fold domains"/>
    <property type="match status" value="1"/>
</dbReference>
<evidence type="ECO:0000256" key="1">
    <source>
        <dbReference type="ARBA" id="ARBA00004141"/>
    </source>
</evidence>
<evidence type="ECO:0000256" key="4">
    <source>
        <dbReference type="ARBA" id="ARBA00022692"/>
    </source>
</evidence>
<reference evidence="9" key="2">
    <citation type="submission" date="2020-09" db="EMBL/GenBank/DDBJ databases">
        <authorList>
            <person name="Sun Q."/>
            <person name="Ohkuma M."/>
        </authorList>
    </citation>
    <scope>NUCLEOTIDE SEQUENCE</scope>
    <source>
        <strain evidence="9">JCM 31311</strain>
    </source>
</reference>
<feature type="transmembrane region" description="Helical" evidence="7">
    <location>
        <begin position="124"/>
        <end position="141"/>
    </location>
</feature>
<dbReference type="Pfam" id="PF13727">
    <property type="entry name" value="CoA_binding_3"/>
    <property type="match status" value="1"/>
</dbReference>
<keyword evidence="4 7" id="KW-0812">Transmembrane</keyword>
<dbReference type="PANTHER" id="PTHR30576">
    <property type="entry name" value="COLANIC BIOSYNTHESIS UDP-GLUCOSE LIPID CARRIER TRANSFERASE"/>
    <property type="match status" value="1"/>
</dbReference>
<reference evidence="9" key="1">
    <citation type="journal article" date="2014" name="Int. J. Syst. Evol. Microbiol.">
        <title>Complete genome sequence of Corynebacterium casei LMG S-19264T (=DSM 44701T), isolated from a smear-ripened cheese.</title>
        <authorList>
            <consortium name="US DOE Joint Genome Institute (JGI-PGF)"/>
            <person name="Walter F."/>
            <person name="Albersmeier A."/>
            <person name="Kalinowski J."/>
            <person name="Ruckert C."/>
        </authorList>
    </citation>
    <scope>NUCLEOTIDE SEQUENCE</scope>
    <source>
        <strain evidence="9">JCM 31311</strain>
    </source>
</reference>
<comment type="caution">
    <text evidence="9">The sequence shown here is derived from an EMBL/GenBank/DDBJ whole genome shotgun (WGS) entry which is preliminary data.</text>
</comment>
<evidence type="ECO:0000256" key="6">
    <source>
        <dbReference type="ARBA" id="ARBA00023136"/>
    </source>
</evidence>
<evidence type="ECO:0000313" key="9">
    <source>
        <dbReference type="EMBL" id="GGR08699.1"/>
    </source>
</evidence>
<dbReference type="InterPro" id="IPR003362">
    <property type="entry name" value="Bact_transf"/>
</dbReference>
<dbReference type="EMBL" id="BMQL01000010">
    <property type="protein sequence ID" value="GGR08699.1"/>
    <property type="molecule type" value="Genomic_DNA"/>
</dbReference>
<evidence type="ECO:0000313" key="10">
    <source>
        <dbReference type="Proteomes" id="UP000603865"/>
    </source>
</evidence>
<accession>A0A918C8B3</accession>
<comment type="similarity">
    <text evidence="2">Belongs to the bacterial sugar transferase family.</text>
</comment>
<dbReference type="InterPro" id="IPR017475">
    <property type="entry name" value="EPS_sugar_tfrase"/>
</dbReference>
<dbReference type="Pfam" id="PF02397">
    <property type="entry name" value="Bac_transf"/>
    <property type="match status" value="1"/>
</dbReference>
<keyword evidence="10" id="KW-1185">Reference proteome</keyword>